<keyword evidence="2" id="KW-1185">Reference proteome</keyword>
<dbReference type="Proteomes" id="UP000037460">
    <property type="component" value="Unassembled WGS sequence"/>
</dbReference>
<dbReference type="OrthoDB" id="191483at2759"/>
<sequence>MLAAKITQPATNSSGIVKPTMPTFPREFPMNVIRWLTFEKLGYLPRSDEAASRGLLEEQVASSTCIFVSHSWWDRTGAQAAPDFTSGGQKHLKFEVVCRGVRALITDQGVDPEKLTIWLDWFSIDQLDEVRKAAGVKSMISYVTHSAFMLIPVPTAQVVNHDFKEGDDPEEHGAYYPEDVAVYGSRGWCRLEYFVFGLFSEISIGETSMVVDGDLPPLKLYAVGANGELKHFKVVEFLGGDRGDFPSQGEFSFDSDRAAIKQLEERMMSSFGFAVVRNAVAVAAAAAEGASCTIDIGAKMLHDEHLQALAAAAAVGSLATVTSLSLNANPHMKALPELTNMPKLRQLSLINCSSLTTIGSLAALPSLQVVKLEGCNSLAALPKLPHANAKWDDDSDSASFSFLAPQHLRTRVESGG</sequence>
<dbReference type="AlphaFoldDB" id="A0A0M0K3N4"/>
<dbReference type="Gene3D" id="3.80.10.10">
    <property type="entry name" value="Ribonuclease Inhibitor"/>
    <property type="match status" value="1"/>
</dbReference>
<organism evidence="1 2">
    <name type="scientific">Chrysochromulina tobinii</name>
    <dbReference type="NCBI Taxonomy" id="1460289"/>
    <lineage>
        <taxon>Eukaryota</taxon>
        <taxon>Haptista</taxon>
        <taxon>Haptophyta</taxon>
        <taxon>Prymnesiophyceae</taxon>
        <taxon>Prymnesiales</taxon>
        <taxon>Chrysochromulinaceae</taxon>
        <taxon>Chrysochromulina</taxon>
    </lineage>
</organism>
<evidence type="ECO:0000313" key="1">
    <source>
        <dbReference type="EMBL" id="KOO33424.1"/>
    </source>
</evidence>
<dbReference type="InterPro" id="IPR032675">
    <property type="entry name" value="LRR_dom_sf"/>
</dbReference>
<dbReference type="SUPFAM" id="SSF52058">
    <property type="entry name" value="L domain-like"/>
    <property type="match status" value="1"/>
</dbReference>
<proteinExistence type="predicted"/>
<accession>A0A0M0K3N4</accession>
<comment type="caution">
    <text evidence="1">The sequence shown here is derived from an EMBL/GenBank/DDBJ whole genome shotgun (WGS) entry which is preliminary data.</text>
</comment>
<name>A0A0M0K3N4_9EUKA</name>
<reference evidence="2" key="1">
    <citation type="journal article" date="2015" name="PLoS Genet.">
        <title>Genome Sequence and Transcriptome Analyses of Chrysochromulina tobin: Metabolic Tools for Enhanced Algal Fitness in the Prominent Order Prymnesiales (Haptophyceae).</title>
        <authorList>
            <person name="Hovde B.T."/>
            <person name="Deodato C.R."/>
            <person name="Hunsperger H.M."/>
            <person name="Ryken S.A."/>
            <person name="Yost W."/>
            <person name="Jha R.K."/>
            <person name="Patterson J."/>
            <person name="Monnat R.J. Jr."/>
            <person name="Barlow S.B."/>
            <person name="Starkenburg S.R."/>
            <person name="Cattolico R.A."/>
        </authorList>
    </citation>
    <scope>NUCLEOTIDE SEQUENCE</scope>
    <source>
        <strain evidence="2">CCMP291</strain>
    </source>
</reference>
<protein>
    <submittedName>
        <fullName evidence="1">Uncharacterized protein</fullName>
    </submittedName>
</protein>
<evidence type="ECO:0000313" key="2">
    <source>
        <dbReference type="Proteomes" id="UP000037460"/>
    </source>
</evidence>
<gene>
    <name evidence="1" type="ORF">Ctob_013651</name>
</gene>
<dbReference type="EMBL" id="JWZX01001522">
    <property type="protein sequence ID" value="KOO33424.1"/>
    <property type="molecule type" value="Genomic_DNA"/>
</dbReference>